<feature type="coiled-coil region" evidence="1">
    <location>
        <begin position="352"/>
        <end position="414"/>
    </location>
</feature>
<keyword evidence="1" id="KW-0175">Coiled coil</keyword>
<dbReference type="EMBL" id="JAVHNR010000010">
    <property type="protein sequence ID" value="KAK6331573.1"/>
    <property type="molecule type" value="Genomic_DNA"/>
</dbReference>
<feature type="compositionally biased region" description="Basic and acidic residues" evidence="2">
    <location>
        <begin position="454"/>
        <end position="477"/>
    </location>
</feature>
<feature type="region of interest" description="Disordered" evidence="2">
    <location>
        <begin position="107"/>
        <end position="167"/>
    </location>
</feature>
<feature type="region of interest" description="Disordered" evidence="2">
    <location>
        <begin position="430"/>
        <end position="481"/>
    </location>
</feature>
<dbReference type="AlphaFoldDB" id="A0AAN8MQ37"/>
<keyword evidence="4" id="KW-1185">Reference proteome</keyword>
<reference evidence="3 4" key="1">
    <citation type="submission" date="2019-10" db="EMBL/GenBank/DDBJ databases">
        <authorList>
            <person name="Palmer J.M."/>
        </authorList>
    </citation>
    <scope>NUCLEOTIDE SEQUENCE [LARGE SCALE GENOMIC DNA]</scope>
    <source>
        <strain evidence="3 4">TWF718</strain>
    </source>
</reference>
<dbReference type="Proteomes" id="UP001313282">
    <property type="component" value="Unassembled WGS sequence"/>
</dbReference>
<comment type="caution">
    <text evidence="3">The sequence shown here is derived from an EMBL/GenBank/DDBJ whole genome shotgun (WGS) entry which is preliminary data.</text>
</comment>
<evidence type="ECO:0000313" key="4">
    <source>
        <dbReference type="Proteomes" id="UP001313282"/>
    </source>
</evidence>
<protein>
    <submittedName>
        <fullName evidence="3">Uncharacterized protein</fullName>
    </submittedName>
</protein>
<proteinExistence type="predicted"/>
<accession>A0AAN8MQ37</accession>
<name>A0AAN8MQ37_9PEZI</name>
<evidence type="ECO:0000313" key="3">
    <source>
        <dbReference type="EMBL" id="KAK6331573.1"/>
    </source>
</evidence>
<organism evidence="3 4">
    <name type="scientific">Orbilia javanica</name>
    <dbReference type="NCBI Taxonomy" id="47235"/>
    <lineage>
        <taxon>Eukaryota</taxon>
        <taxon>Fungi</taxon>
        <taxon>Dikarya</taxon>
        <taxon>Ascomycota</taxon>
        <taxon>Pezizomycotina</taxon>
        <taxon>Orbiliomycetes</taxon>
        <taxon>Orbiliales</taxon>
        <taxon>Orbiliaceae</taxon>
        <taxon>Orbilia</taxon>
    </lineage>
</organism>
<gene>
    <name evidence="3" type="ORF">TWF718_002122</name>
</gene>
<evidence type="ECO:0000256" key="2">
    <source>
        <dbReference type="SAM" id="MobiDB-lite"/>
    </source>
</evidence>
<sequence>MSNPKVYTMPVPVYVQAPFPGAPVPHIIPPPPQTTNPRPGYIWGYTAPQTATVMQVPGSDGTYGWPIYFQGGTSSNPQFAYYPVPPSAVPAGAVPAGAFPPVSGFPGIVPQGTSAKKHHRRRSKESSDDDDEKCTCHECNQGKGKGKGPAKTVPSGPPQDASHPHTGAFMPTQFFVQPPATTQQTTTFIPYVVPTGCTNHHCSPKTTGSTGECSTGHKHEKKASTSSYHYAKNCDCPTCKARRMAIEMERIQEERKQERELKDTQEFIKIKKRVDREEREATLEGMYRAKKAGGKGVAFEEPHTCHQSHPEFEGEYEWVAIPTGPVPITAFHPGGTTPITLQPLHTGSGPCMSGLVEENSRLRQEKGHLKEKIRRERSMRNKDDAARAFLSTRLHDLDRDVQELKKKTRKTQGEAPGKAPVVEIQVPLVNEGHNHHKRSASKDKNKGKGKGKGHAGDGRKDPGDHGKGKAKSVDSKSQHPHVCYDSDCEYFDSCSECSFECSVKGCRICRPRGGRR</sequence>
<evidence type="ECO:0000256" key="1">
    <source>
        <dbReference type="SAM" id="Coils"/>
    </source>
</evidence>